<reference evidence="2 3" key="1">
    <citation type="submission" date="2020-04" db="EMBL/GenBank/DDBJ databases">
        <title>Perkinsus olseni comparative genomics.</title>
        <authorList>
            <person name="Bogema D.R."/>
        </authorList>
    </citation>
    <scope>NUCLEOTIDE SEQUENCE [LARGE SCALE GENOMIC DNA]</scope>
    <source>
        <strain evidence="2">ATCC PRA-179</strain>
    </source>
</reference>
<name>A0A7J6KKK1_PEROL</name>
<feature type="non-terminal residue" evidence="2">
    <location>
        <position position="1"/>
    </location>
</feature>
<dbReference type="Proteomes" id="UP000570595">
    <property type="component" value="Unassembled WGS sequence"/>
</dbReference>
<dbReference type="EMBL" id="JABAHT010002137">
    <property type="protein sequence ID" value="KAF4647805.1"/>
    <property type="molecule type" value="Genomic_DNA"/>
</dbReference>
<proteinExistence type="predicted"/>
<evidence type="ECO:0000256" key="1">
    <source>
        <dbReference type="SAM" id="MobiDB-lite"/>
    </source>
</evidence>
<feature type="region of interest" description="Disordered" evidence="1">
    <location>
        <begin position="126"/>
        <end position="167"/>
    </location>
</feature>
<accession>A0A7J6KKK1</accession>
<sequence length="212" mass="24395">MDNTRYGQPTHWNRWHRDFDGHDSCTDDAWESHGFNGTYPSDSGYHTGSWSDWGQHGGTSSWDWDRRDACSRNYNDWYSAEDASDEWSWYDDGWSWENEFRANTEDYSWYDGWQSSRGNWWSWEEWDEPNSMGDGGPDPSPQAPGVQTSAPHWDGKRASTKVNVGGRLPPDNWRGSWSYIGSLKLQDEELSGIKSLNEVSDLADRIAGSMGD</sequence>
<evidence type="ECO:0000313" key="3">
    <source>
        <dbReference type="Proteomes" id="UP000570595"/>
    </source>
</evidence>
<comment type="caution">
    <text evidence="2">The sequence shown here is derived from an EMBL/GenBank/DDBJ whole genome shotgun (WGS) entry which is preliminary data.</text>
</comment>
<gene>
    <name evidence="2" type="ORF">FOZ61_003653</name>
</gene>
<organism evidence="2 3">
    <name type="scientific">Perkinsus olseni</name>
    <name type="common">Perkinsus atlanticus</name>
    <dbReference type="NCBI Taxonomy" id="32597"/>
    <lineage>
        <taxon>Eukaryota</taxon>
        <taxon>Sar</taxon>
        <taxon>Alveolata</taxon>
        <taxon>Perkinsozoa</taxon>
        <taxon>Perkinsea</taxon>
        <taxon>Perkinsida</taxon>
        <taxon>Perkinsidae</taxon>
        <taxon>Perkinsus</taxon>
    </lineage>
</organism>
<dbReference type="AlphaFoldDB" id="A0A7J6KKK1"/>
<protein>
    <submittedName>
        <fullName evidence="2">Uncharacterized protein</fullName>
    </submittedName>
</protein>
<evidence type="ECO:0000313" key="2">
    <source>
        <dbReference type="EMBL" id="KAF4647805.1"/>
    </source>
</evidence>